<dbReference type="Proteomes" id="UP000003340">
    <property type="component" value="Unassembled WGS sequence"/>
</dbReference>
<reference evidence="1 2" key="2">
    <citation type="submission" date="2009-02" db="EMBL/GenBank/DDBJ databases">
        <title>Draft genome sequence of Clostridium methylpentosum (DSM 5476).</title>
        <authorList>
            <person name="Sudarsanam P."/>
            <person name="Ley R."/>
            <person name="Guruge J."/>
            <person name="Turnbaugh P.J."/>
            <person name="Mahowald M."/>
            <person name="Liep D."/>
            <person name="Gordon J."/>
        </authorList>
    </citation>
    <scope>NUCLEOTIDE SEQUENCE [LARGE SCALE GENOMIC DNA]</scope>
    <source>
        <strain evidence="1 2">DSM 5476</strain>
    </source>
</reference>
<comment type="caution">
    <text evidence="1">The sequence shown here is derived from an EMBL/GenBank/DDBJ whole genome shotgun (WGS) entry which is preliminary data.</text>
</comment>
<organism evidence="1 2">
    <name type="scientific">[Clostridium] methylpentosum DSM 5476</name>
    <dbReference type="NCBI Taxonomy" id="537013"/>
    <lineage>
        <taxon>Bacteria</taxon>
        <taxon>Bacillati</taxon>
        <taxon>Bacillota</taxon>
        <taxon>Clostridia</taxon>
        <taxon>Eubacteriales</taxon>
        <taxon>Oscillospiraceae</taxon>
        <taxon>Oscillospiraceae incertae sedis</taxon>
    </lineage>
</organism>
<dbReference type="AlphaFoldDB" id="C0EC96"/>
<keyword evidence="2" id="KW-1185">Reference proteome</keyword>
<evidence type="ECO:0000313" key="1">
    <source>
        <dbReference type="EMBL" id="EEG30897.1"/>
    </source>
</evidence>
<protein>
    <submittedName>
        <fullName evidence="1">Uncharacterized protein</fullName>
    </submittedName>
</protein>
<name>C0EC96_9FIRM</name>
<sequence>MLLFSADYSPLYFRNAAAKPLLVYREVSVFASFFRFAYFSPRSFLSLDKIGGYFHV</sequence>
<reference evidence="1 2" key="1">
    <citation type="submission" date="2009-01" db="EMBL/GenBank/DDBJ databases">
        <authorList>
            <person name="Fulton L."/>
            <person name="Clifton S."/>
            <person name="Fulton B."/>
            <person name="Xu J."/>
            <person name="Minx P."/>
            <person name="Pepin K.H."/>
            <person name="Johnson M."/>
            <person name="Bhonagiri V."/>
            <person name="Nash W.E."/>
            <person name="Mardis E.R."/>
            <person name="Wilson R.K."/>
        </authorList>
    </citation>
    <scope>NUCLEOTIDE SEQUENCE [LARGE SCALE GENOMIC DNA]</scope>
    <source>
        <strain evidence="1 2">DSM 5476</strain>
    </source>
</reference>
<gene>
    <name evidence="1" type="ORF">CLOSTMETH_01465</name>
</gene>
<dbReference type="HOGENOM" id="CLU_3006134_0_0_9"/>
<proteinExistence type="predicted"/>
<dbReference type="EMBL" id="ACEC01000047">
    <property type="protein sequence ID" value="EEG30897.1"/>
    <property type="molecule type" value="Genomic_DNA"/>
</dbReference>
<accession>C0EC96</accession>
<evidence type="ECO:0000313" key="2">
    <source>
        <dbReference type="Proteomes" id="UP000003340"/>
    </source>
</evidence>